<protein>
    <submittedName>
        <fullName evidence="1">Uncharacterized protein</fullName>
    </submittedName>
</protein>
<gene>
    <name evidence="1" type="ORF">DICPUDRAFT_155607</name>
</gene>
<dbReference type="InParanoid" id="F0ZUG1"/>
<dbReference type="GeneID" id="10508992"/>
<accession>F0ZUG1</accession>
<dbReference type="VEuPathDB" id="AmoebaDB:DICPUDRAFT_155607"/>
<sequence length="80" mass="9705">MEKIEELNKAWLLPNDQWIVDATKELLKSNYKNDQLQTKMISIIDFLFNYYCGHNKNYKVFDIEPLKREFILLTQSKNNY</sequence>
<evidence type="ECO:0000313" key="1">
    <source>
        <dbReference type="EMBL" id="EGC32407.1"/>
    </source>
</evidence>
<keyword evidence="2" id="KW-1185">Reference proteome</keyword>
<dbReference type="KEGG" id="dpp:DICPUDRAFT_155607"/>
<organism evidence="1 2">
    <name type="scientific">Dictyostelium purpureum</name>
    <name type="common">Slime mold</name>
    <dbReference type="NCBI Taxonomy" id="5786"/>
    <lineage>
        <taxon>Eukaryota</taxon>
        <taxon>Amoebozoa</taxon>
        <taxon>Evosea</taxon>
        <taxon>Eumycetozoa</taxon>
        <taxon>Dictyostelia</taxon>
        <taxon>Dictyosteliales</taxon>
        <taxon>Dictyosteliaceae</taxon>
        <taxon>Dictyostelium</taxon>
    </lineage>
</organism>
<reference evidence="2" key="1">
    <citation type="journal article" date="2011" name="Genome Biol.">
        <title>Comparative genomics of the social amoebae Dictyostelium discoideum and Dictyostelium purpureum.</title>
        <authorList>
            <consortium name="US DOE Joint Genome Institute (JGI-PGF)"/>
            <person name="Sucgang R."/>
            <person name="Kuo A."/>
            <person name="Tian X."/>
            <person name="Salerno W."/>
            <person name="Parikh A."/>
            <person name="Feasley C.L."/>
            <person name="Dalin E."/>
            <person name="Tu H."/>
            <person name="Huang E."/>
            <person name="Barry K."/>
            <person name="Lindquist E."/>
            <person name="Shapiro H."/>
            <person name="Bruce D."/>
            <person name="Schmutz J."/>
            <person name="Salamov A."/>
            <person name="Fey P."/>
            <person name="Gaudet P."/>
            <person name="Anjard C."/>
            <person name="Babu M.M."/>
            <person name="Basu S."/>
            <person name="Bushmanova Y."/>
            <person name="van der Wel H."/>
            <person name="Katoh-Kurasawa M."/>
            <person name="Dinh C."/>
            <person name="Coutinho P.M."/>
            <person name="Saito T."/>
            <person name="Elias M."/>
            <person name="Schaap P."/>
            <person name="Kay R.R."/>
            <person name="Henrissat B."/>
            <person name="Eichinger L."/>
            <person name="Rivero F."/>
            <person name="Putnam N.H."/>
            <person name="West C.M."/>
            <person name="Loomis W.F."/>
            <person name="Chisholm R.L."/>
            <person name="Shaulsky G."/>
            <person name="Strassmann J.E."/>
            <person name="Queller D.C."/>
            <person name="Kuspa A."/>
            <person name="Grigoriev I.V."/>
        </authorList>
    </citation>
    <scope>NUCLEOTIDE SEQUENCE [LARGE SCALE GENOMIC DNA]</scope>
    <source>
        <strain evidence="2">QSDP1</strain>
    </source>
</reference>
<dbReference type="RefSeq" id="XP_003291054.1">
    <property type="nucleotide sequence ID" value="XM_003291006.1"/>
</dbReference>
<evidence type="ECO:0000313" key="2">
    <source>
        <dbReference type="Proteomes" id="UP000001064"/>
    </source>
</evidence>
<dbReference type="AlphaFoldDB" id="F0ZUG1"/>
<name>F0ZUG1_DICPU</name>
<dbReference type="EMBL" id="GL871194">
    <property type="protein sequence ID" value="EGC32407.1"/>
    <property type="molecule type" value="Genomic_DNA"/>
</dbReference>
<proteinExistence type="predicted"/>
<dbReference type="Proteomes" id="UP000001064">
    <property type="component" value="Unassembled WGS sequence"/>
</dbReference>